<dbReference type="Pfam" id="PF00023">
    <property type="entry name" value="Ank"/>
    <property type="match status" value="1"/>
</dbReference>
<gene>
    <name evidence="5" type="ORF">AYO20_10258</name>
</gene>
<feature type="repeat" description="ANK" evidence="3">
    <location>
        <begin position="177"/>
        <end position="209"/>
    </location>
</feature>
<evidence type="ECO:0000313" key="5">
    <source>
        <dbReference type="EMBL" id="OAL26124.1"/>
    </source>
</evidence>
<proteinExistence type="predicted"/>
<dbReference type="GeneID" id="34593647"/>
<accession>A0A178C9Q2</accession>
<dbReference type="PROSITE" id="PS50297">
    <property type="entry name" value="ANK_REP_REGION"/>
    <property type="match status" value="3"/>
</dbReference>
<keyword evidence="2 3" id="KW-0040">ANK repeat</keyword>
<dbReference type="Pfam" id="PF12796">
    <property type="entry name" value="Ank_2"/>
    <property type="match status" value="2"/>
</dbReference>
<dbReference type="InterPro" id="IPR036770">
    <property type="entry name" value="Ankyrin_rpt-contain_sf"/>
</dbReference>
<dbReference type="PROSITE" id="PS50088">
    <property type="entry name" value="ANK_REPEAT"/>
    <property type="match status" value="4"/>
</dbReference>
<sequence length="323" mass="34989">MTRVDLSLRQAILLNDLALVQRILKHNLSYLQNPDFEDKSNTSLHLAAKYGLEEIAAFLISLGHDGTRPVEDWIYSAQHDNRGISVNTDGQTPLHLAAANSQAGVAELLCRQFPQTVNRRDRKGQTPLHLAASSQIIPKPNLSNFATNGPSRPTPEDNRTIEILLVHGANVNAKDDLGNTCLHNASAWGNLKAIRALIQAGADPLSKNKAGWTPEYYSITVQAEVYYRNLVAEWEKRKAEDEMRASERRGKGGGSVRLVPQENESDDEGDNSSITGRSLERSTTRSPLPGFVAGAGAGSDVGNSAGQSDAGLGISVGYVDAWK</sequence>
<dbReference type="SUPFAM" id="SSF48403">
    <property type="entry name" value="Ankyrin repeat"/>
    <property type="match status" value="1"/>
</dbReference>
<feature type="repeat" description="ANK" evidence="3">
    <location>
        <begin position="89"/>
        <end position="109"/>
    </location>
</feature>
<dbReference type="InterPro" id="IPR002110">
    <property type="entry name" value="Ankyrin_rpt"/>
</dbReference>
<evidence type="ECO:0000256" key="2">
    <source>
        <dbReference type="ARBA" id="ARBA00023043"/>
    </source>
</evidence>
<feature type="compositionally biased region" description="Basic and acidic residues" evidence="4">
    <location>
        <begin position="237"/>
        <end position="250"/>
    </location>
</feature>
<dbReference type="EMBL" id="LVCJ01000106">
    <property type="protein sequence ID" value="OAL26124.1"/>
    <property type="molecule type" value="Genomic_DNA"/>
</dbReference>
<dbReference type="PRINTS" id="PR01415">
    <property type="entry name" value="ANKYRIN"/>
</dbReference>
<keyword evidence="1" id="KW-0677">Repeat</keyword>
<feature type="region of interest" description="Disordered" evidence="4">
    <location>
        <begin position="237"/>
        <end position="314"/>
    </location>
</feature>
<dbReference type="RefSeq" id="XP_022495543.1">
    <property type="nucleotide sequence ID" value="XM_022648516.1"/>
</dbReference>
<feature type="repeat" description="ANK" evidence="3">
    <location>
        <begin position="123"/>
        <end position="176"/>
    </location>
</feature>
<dbReference type="SMART" id="SM00248">
    <property type="entry name" value="ANK"/>
    <property type="match status" value="4"/>
</dbReference>
<feature type="repeat" description="ANK" evidence="3">
    <location>
        <begin position="39"/>
        <end position="65"/>
    </location>
</feature>
<dbReference type="Gene3D" id="1.25.40.20">
    <property type="entry name" value="Ankyrin repeat-containing domain"/>
    <property type="match status" value="1"/>
</dbReference>
<keyword evidence="6" id="KW-1185">Reference proteome</keyword>
<organism evidence="5 6">
    <name type="scientific">Fonsecaea nubica</name>
    <dbReference type="NCBI Taxonomy" id="856822"/>
    <lineage>
        <taxon>Eukaryota</taxon>
        <taxon>Fungi</taxon>
        <taxon>Dikarya</taxon>
        <taxon>Ascomycota</taxon>
        <taxon>Pezizomycotina</taxon>
        <taxon>Eurotiomycetes</taxon>
        <taxon>Chaetothyriomycetidae</taxon>
        <taxon>Chaetothyriales</taxon>
        <taxon>Herpotrichiellaceae</taxon>
        <taxon>Fonsecaea</taxon>
    </lineage>
</organism>
<evidence type="ECO:0000256" key="4">
    <source>
        <dbReference type="SAM" id="MobiDB-lite"/>
    </source>
</evidence>
<dbReference type="AlphaFoldDB" id="A0A178C9Q2"/>
<dbReference type="PANTHER" id="PTHR24171">
    <property type="entry name" value="ANKYRIN REPEAT DOMAIN-CONTAINING PROTEIN 39-RELATED"/>
    <property type="match status" value="1"/>
</dbReference>
<evidence type="ECO:0000256" key="1">
    <source>
        <dbReference type="ARBA" id="ARBA00022737"/>
    </source>
</evidence>
<comment type="caution">
    <text evidence="5">The sequence shown here is derived from an EMBL/GenBank/DDBJ whole genome shotgun (WGS) entry which is preliminary data.</text>
</comment>
<reference evidence="5 6" key="1">
    <citation type="submission" date="2016-03" db="EMBL/GenBank/DDBJ databases">
        <title>The draft genome sequence of Fonsecaea nubica causative agent of cutaneous subcutaneous infection in human host.</title>
        <authorList>
            <person name="Costa F."/>
            <person name="Sybren D.H."/>
            <person name="Raittz R.T."/>
            <person name="Weiss V.A."/>
            <person name="Leao A.C."/>
            <person name="Gomes R."/>
            <person name="De Souza E.M."/>
            <person name="Pedrosa F.O."/>
            <person name="Steffens M.B."/>
            <person name="Bombassaro A."/>
            <person name="Tadra-Sfeir M.Z."/>
            <person name="Moreno L.F."/>
            <person name="Najafzadeh M.J."/>
            <person name="Felipe M.S."/>
            <person name="Teixeira M."/>
            <person name="Sun J."/>
            <person name="Xi L."/>
            <person name="Castro M.A."/>
            <person name="Vicente V.A."/>
        </authorList>
    </citation>
    <scope>NUCLEOTIDE SEQUENCE [LARGE SCALE GENOMIC DNA]</scope>
    <source>
        <strain evidence="5 6">CBS 269.64</strain>
    </source>
</reference>
<evidence type="ECO:0000313" key="6">
    <source>
        <dbReference type="Proteomes" id="UP000185904"/>
    </source>
</evidence>
<dbReference type="Proteomes" id="UP000185904">
    <property type="component" value="Unassembled WGS sequence"/>
</dbReference>
<evidence type="ECO:0000256" key="3">
    <source>
        <dbReference type="PROSITE-ProRule" id="PRU00023"/>
    </source>
</evidence>
<name>A0A178C9Q2_9EURO</name>
<protein>
    <submittedName>
        <fullName evidence="5">Uncharacterized protein</fullName>
    </submittedName>
</protein>
<dbReference type="OrthoDB" id="20872at2759"/>